<feature type="signal peptide" evidence="1">
    <location>
        <begin position="1"/>
        <end position="17"/>
    </location>
</feature>
<evidence type="ECO:0000313" key="2">
    <source>
        <dbReference type="EMBL" id="PRY79582.1"/>
    </source>
</evidence>
<keyword evidence="3" id="KW-1185">Reference proteome</keyword>
<organism evidence="2 3">
    <name type="scientific">Yoonia maritima</name>
    <dbReference type="NCBI Taxonomy" id="1435347"/>
    <lineage>
        <taxon>Bacteria</taxon>
        <taxon>Pseudomonadati</taxon>
        <taxon>Pseudomonadota</taxon>
        <taxon>Alphaproteobacteria</taxon>
        <taxon>Rhodobacterales</taxon>
        <taxon>Paracoccaceae</taxon>
        <taxon>Yoonia</taxon>
    </lineage>
</organism>
<dbReference type="EMBL" id="PVTP01000002">
    <property type="protein sequence ID" value="PRY79582.1"/>
    <property type="molecule type" value="Genomic_DNA"/>
</dbReference>
<dbReference type="AlphaFoldDB" id="A0A2T0W318"/>
<proteinExistence type="predicted"/>
<dbReference type="RefSeq" id="WP_106354883.1">
    <property type="nucleotide sequence ID" value="NZ_PVTP01000002.1"/>
</dbReference>
<comment type="caution">
    <text evidence="2">The sequence shown here is derived from an EMBL/GenBank/DDBJ whole genome shotgun (WGS) entry which is preliminary data.</text>
</comment>
<dbReference type="Proteomes" id="UP000238007">
    <property type="component" value="Unassembled WGS sequence"/>
</dbReference>
<gene>
    <name evidence="2" type="ORF">CLV80_102227</name>
</gene>
<name>A0A2T0W318_9RHOB</name>
<keyword evidence="1" id="KW-0732">Signal</keyword>
<sequence>MRYLVLIGALVSLAACGGGGSRPSGVPNASGPISQACMAADRKAASPALCGCVQGVANQTLSGRDQSRAVAFFTEPQLAQDTRQSDNPSSEAFWKRYKGFTEMASQVCVPVA</sequence>
<dbReference type="PROSITE" id="PS51257">
    <property type="entry name" value="PROKAR_LIPOPROTEIN"/>
    <property type="match status" value="1"/>
</dbReference>
<feature type="chain" id="PRO_5015753877" description="Arginine transporter" evidence="1">
    <location>
        <begin position="18"/>
        <end position="112"/>
    </location>
</feature>
<evidence type="ECO:0000256" key="1">
    <source>
        <dbReference type="SAM" id="SignalP"/>
    </source>
</evidence>
<dbReference type="OrthoDB" id="7659053at2"/>
<evidence type="ECO:0000313" key="3">
    <source>
        <dbReference type="Proteomes" id="UP000238007"/>
    </source>
</evidence>
<accession>A0A2T0W318</accession>
<reference evidence="2 3" key="1">
    <citation type="submission" date="2018-03" db="EMBL/GenBank/DDBJ databases">
        <title>Genomic Encyclopedia of Archaeal and Bacterial Type Strains, Phase II (KMG-II): from individual species to whole genera.</title>
        <authorList>
            <person name="Goeker M."/>
        </authorList>
    </citation>
    <scope>NUCLEOTIDE SEQUENCE [LARGE SCALE GENOMIC DNA]</scope>
    <source>
        <strain evidence="2 3">DSM 101533</strain>
    </source>
</reference>
<evidence type="ECO:0008006" key="4">
    <source>
        <dbReference type="Google" id="ProtNLM"/>
    </source>
</evidence>
<protein>
    <recommendedName>
        <fullName evidence="4">Arginine transporter</fullName>
    </recommendedName>
</protein>